<dbReference type="Gene3D" id="3.40.930.10">
    <property type="entry name" value="Mannitol-specific EII, Chain A"/>
    <property type="match status" value="1"/>
</dbReference>
<dbReference type="InterPro" id="IPR016152">
    <property type="entry name" value="PTrfase/Anion_transptr"/>
</dbReference>
<reference evidence="9 10" key="1">
    <citation type="submission" date="2024-09" db="EMBL/GenBank/DDBJ databases">
        <authorList>
            <person name="Sun Q."/>
            <person name="Mori K."/>
        </authorList>
    </citation>
    <scope>NUCLEOTIDE SEQUENCE [LARGE SCALE GENOMIC DNA]</scope>
    <source>
        <strain evidence="9 10">NCAIM B.02610</strain>
    </source>
</reference>
<keyword evidence="3" id="KW-0805">Transcription regulation</keyword>
<gene>
    <name evidence="9" type="ORF">ACFFHM_13170</name>
</gene>
<dbReference type="InterPro" id="IPR011608">
    <property type="entry name" value="PRD"/>
</dbReference>
<evidence type="ECO:0000313" key="10">
    <source>
        <dbReference type="Proteomes" id="UP001589838"/>
    </source>
</evidence>
<dbReference type="Pfam" id="PF02302">
    <property type="entry name" value="PTS_IIB"/>
    <property type="match status" value="1"/>
</dbReference>
<dbReference type="CDD" id="cd05568">
    <property type="entry name" value="PTS_IIB_bgl_like"/>
    <property type="match status" value="1"/>
</dbReference>
<dbReference type="SUPFAM" id="SSF52794">
    <property type="entry name" value="PTS system IIB component-like"/>
    <property type="match status" value="1"/>
</dbReference>
<dbReference type="SUPFAM" id="SSF55804">
    <property type="entry name" value="Phoshotransferase/anion transport protein"/>
    <property type="match status" value="1"/>
</dbReference>
<organism evidence="9 10">
    <name type="scientific">Halalkalibacter kiskunsagensis</name>
    <dbReference type="NCBI Taxonomy" id="1548599"/>
    <lineage>
        <taxon>Bacteria</taxon>
        <taxon>Bacillati</taxon>
        <taxon>Bacillota</taxon>
        <taxon>Bacilli</taxon>
        <taxon>Bacillales</taxon>
        <taxon>Bacillaceae</taxon>
        <taxon>Halalkalibacter</taxon>
    </lineage>
</organism>
<dbReference type="PANTHER" id="PTHR30185">
    <property type="entry name" value="CRYPTIC BETA-GLUCOSIDE BGL OPERON ANTITERMINATOR"/>
    <property type="match status" value="1"/>
</dbReference>
<dbReference type="InterPro" id="IPR007737">
    <property type="entry name" value="Mga_HTH"/>
</dbReference>
<keyword evidence="2" id="KW-0677">Repeat</keyword>
<name>A0ABV6KDN0_9BACI</name>
<evidence type="ECO:0000259" key="8">
    <source>
        <dbReference type="PROSITE" id="PS51372"/>
    </source>
</evidence>
<evidence type="ECO:0000259" key="6">
    <source>
        <dbReference type="PROSITE" id="PS51094"/>
    </source>
</evidence>
<dbReference type="InterPro" id="IPR013011">
    <property type="entry name" value="PTS_EIIB_2"/>
</dbReference>
<dbReference type="Pfam" id="PF00874">
    <property type="entry name" value="PRD"/>
    <property type="match status" value="2"/>
</dbReference>
<proteinExistence type="predicted"/>
<dbReference type="InterPro" id="IPR036390">
    <property type="entry name" value="WH_DNA-bd_sf"/>
</dbReference>
<keyword evidence="10" id="KW-1185">Reference proteome</keyword>
<dbReference type="InterPro" id="IPR003501">
    <property type="entry name" value="PTS_EIIB_2/3"/>
</dbReference>
<evidence type="ECO:0000259" key="7">
    <source>
        <dbReference type="PROSITE" id="PS51099"/>
    </source>
</evidence>
<dbReference type="InterPro" id="IPR036388">
    <property type="entry name" value="WH-like_DNA-bd_sf"/>
</dbReference>
<dbReference type="Gene3D" id="1.10.10.10">
    <property type="entry name" value="Winged helix-like DNA-binding domain superfamily/Winged helix DNA-binding domain"/>
    <property type="match status" value="2"/>
</dbReference>
<feature type="domain" description="PTS EIIB type-2" evidence="7">
    <location>
        <begin position="419"/>
        <end position="507"/>
    </location>
</feature>
<dbReference type="SUPFAM" id="SSF46785">
    <property type="entry name" value="Winged helix' DNA-binding domain"/>
    <property type="match status" value="1"/>
</dbReference>
<dbReference type="InterPro" id="IPR036095">
    <property type="entry name" value="PTS_EIIB-like_sf"/>
</dbReference>
<dbReference type="Pfam" id="PF00359">
    <property type="entry name" value="PTS_EIIA_2"/>
    <property type="match status" value="1"/>
</dbReference>
<feature type="domain" description="PRD" evidence="8">
    <location>
        <begin position="201"/>
        <end position="306"/>
    </location>
</feature>
<dbReference type="Gene3D" id="1.10.1790.10">
    <property type="entry name" value="PRD domain"/>
    <property type="match status" value="2"/>
</dbReference>
<feature type="domain" description="PTS EIIA type-2" evidence="6">
    <location>
        <begin position="541"/>
        <end position="688"/>
    </location>
</feature>
<dbReference type="SUPFAM" id="SSF63520">
    <property type="entry name" value="PTS-regulatory domain, PRD"/>
    <property type="match status" value="2"/>
</dbReference>
<evidence type="ECO:0000313" key="9">
    <source>
        <dbReference type="EMBL" id="MFC0471414.1"/>
    </source>
</evidence>
<comment type="caution">
    <text evidence="9">The sequence shown here is derived from an EMBL/GenBank/DDBJ whole genome shotgun (WGS) entry which is preliminary data.</text>
</comment>
<dbReference type="PROSITE" id="PS51099">
    <property type="entry name" value="PTS_EIIB_TYPE_2"/>
    <property type="match status" value="1"/>
</dbReference>
<evidence type="ECO:0000256" key="5">
    <source>
        <dbReference type="ARBA" id="ARBA00023163"/>
    </source>
</evidence>
<accession>A0ABV6KDN0</accession>
<protein>
    <submittedName>
        <fullName evidence="9">BglG family transcription antiterminator</fullName>
    </submittedName>
</protein>
<evidence type="ECO:0000256" key="3">
    <source>
        <dbReference type="ARBA" id="ARBA00023015"/>
    </source>
</evidence>
<evidence type="ECO:0000256" key="4">
    <source>
        <dbReference type="ARBA" id="ARBA00023159"/>
    </source>
</evidence>
<feature type="domain" description="PRD" evidence="8">
    <location>
        <begin position="311"/>
        <end position="416"/>
    </location>
</feature>
<dbReference type="PROSITE" id="PS51094">
    <property type="entry name" value="PTS_EIIA_TYPE_2"/>
    <property type="match status" value="1"/>
</dbReference>
<evidence type="ECO:0000256" key="1">
    <source>
        <dbReference type="ARBA" id="ARBA00022679"/>
    </source>
</evidence>
<keyword evidence="5" id="KW-0804">Transcription</keyword>
<dbReference type="InterPro" id="IPR050661">
    <property type="entry name" value="BglG_antiterminators"/>
</dbReference>
<dbReference type="Pfam" id="PF08279">
    <property type="entry name" value="HTH_11"/>
    <property type="match status" value="1"/>
</dbReference>
<dbReference type="PROSITE" id="PS51372">
    <property type="entry name" value="PRD_2"/>
    <property type="match status" value="2"/>
</dbReference>
<keyword evidence="1" id="KW-0808">Transferase</keyword>
<dbReference type="PANTHER" id="PTHR30185:SF18">
    <property type="entry name" value="TRANSCRIPTIONAL REGULATOR MTLR"/>
    <property type="match status" value="1"/>
</dbReference>
<dbReference type="Proteomes" id="UP001589838">
    <property type="component" value="Unassembled WGS sequence"/>
</dbReference>
<evidence type="ECO:0000256" key="2">
    <source>
        <dbReference type="ARBA" id="ARBA00022737"/>
    </source>
</evidence>
<dbReference type="InterPro" id="IPR013196">
    <property type="entry name" value="HTH_11"/>
</dbReference>
<dbReference type="EMBL" id="JBHLUX010000033">
    <property type="protein sequence ID" value="MFC0471414.1"/>
    <property type="molecule type" value="Genomic_DNA"/>
</dbReference>
<sequence>MYISARERKILELLLNTREETTVKDLANELTVSSRTVHRDLKGVEETLKEYNLRLNKKSGFGIHVIGDNEVKEKLRMFLFNLSHNEYTPEERQTIICSELLDTTEPVKLVSLANDLNVTIATISNDLNKVEERLAPFDLTLVRKRGYGVEITGSETAKRRAMSKLIIDNIDEFEFISIMKETIQRKSSQTVDTVTDRLLGLVEKKKLLIIEKQIDQIKNDLPYSIADSAYIGLVVHLALAIERIQQGEDINFDADYLESLKETKEFKVAQKIVAGLEEVFRITISHGEVGYITMHLMGAKLRNDHDDLLEDTSLQVGLLAQNLIRFISKEMDRDLTNNMPLFQGLVAHLRPAMYRMKQQMRISNPLLTKIEHDYHDLFILLEKGVKEIFTELHVPKEEIGYLVMHFASALIHKGEGKERKILVVCSSGIGTSKMLSTKLEQEISGLKTVNASLFDLEEMHVKEFDAIVSTIPLKKFNNEYLLVSPLLSEEDIDKIKRHLQDKKELLGEVKLGKEDDRNQVNSGVFLQGIEKVKNYTTAIYQILNGFSITNLKAPVSIEKALFNLCEHLYATNVISHIDGVIEELLRREEIGGLGIPDTSLALYHTRSDEIQVPSFTISRLSHPLSVKAMDESTIEINTILLMLSPKDSNEETLELLSGISSLIIRDEDCIETFQSSSKEDLENLLATELKAIYEMKVNK</sequence>
<dbReference type="Gene3D" id="3.40.50.2300">
    <property type="match status" value="1"/>
</dbReference>
<dbReference type="Pfam" id="PF05043">
    <property type="entry name" value="Mga"/>
    <property type="match status" value="1"/>
</dbReference>
<keyword evidence="4" id="KW-0010">Activator</keyword>
<dbReference type="InterPro" id="IPR002178">
    <property type="entry name" value="PTS_EIIA_type-2_dom"/>
</dbReference>
<dbReference type="RefSeq" id="WP_335961880.1">
    <property type="nucleotide sequence ID" value="NZ_JAXBLX010000021.1"/>
</dbReference>
<dbReference type="InterPro" id="IPR036634">
    <property type="entry name" value="PRD_sf"/>
</dbReference>